<evidence type="ECO:0000256" key="1">
    <source>
        <dbReference type="ARBA" id="ARBA00022527"/>
    </source>
</evidence>
<evidence type="ECO:0000313" key="9">
    <source>
        <dbReference type="Proteomes" id="UP001461498"/>
    </source>
</evidence>
<keyword evidence="2" id="KW-0808">Transferase</keyword>
<evidence type="ECO:0000259" key="7">
    <source>
        <dbReference type="PROSITE" id="PS51285"/>
    </source>
</evidence>
<protein>
    <submittedName>
        <fullName evidence="8">Uncharacterized protein</fullName>
    </submittedName>
</protein>
<feature type="domain" description="AGC-kinase C-terminal" evidence="7">
    <location>
        <begin position="241"/>
        <end position="293"/>
    </location>
</feature>
<dbReference type="EMBL" id="JAPXFL010000007">
    <property type="protein sequence ID" value="KAK9504195.1"/>
    <property type="molecule type" value="Genomic_DNA"/>
</dbReference>
<dbReference type="PROSITE" id="PS50011">
    <property type="entry name" value="PROTEIN_KINASE_DOM"/>
    <property type="match status" value="1"/>
</dbReference>
<feature type="domain" description="Protein kinase" evidence="6">
    <location>
        <begin position="1"/>
        <end position="240"/>
    </location>
</feature>
<dbReference type="GO" id="GO:0005952">
    <property type="term" value="C:cAMP-dependent protein kinase complex"/>
    <property type="evidence" value="ECO:0007669"/>
    <property type="project" value="TreeGrafter"/>
</dbReference>
<name>A0AAW1D765_9HEMI</name>
<dbReference type="InterPro" id="IPR000961">
    <property type="entry name" value="AGC-kinase_C"/>
</dbReference>
<evidence type="ECO:0000256" key="3">
    <source>
        <dbReference type="ARBA" id="ARBA00022741"/>
    </source>
</evidence>
<dbReference type="PANTHER" id="PTHR24353">
    <property type="entry name" value="CYCLIC NUCLEOTIDE-DEPENDENT PROTEIN KINASE"/>
    <property type="match status" value="1"/>
</dbReference>
<dbReference type="Pfam" id="PF00069">
    <property type="entry name" value="Pkinase"/>
    <property type="match status" value="1"/>
</dbReference>
<dbReference type="Gene3D" id="3.30.200.20">
    <property type="entry name" value="Phosphorylase Kinase, domain 1"/>
    <property type="match status" value="1"/>
</dbReference>
<dbReference type="GO" id="GO:0005634">
    <property type="term" value="C:nucleus"/>
    <property type="evidence" value="ECO:0007669"/>
    <property type="project" value="TreeGrafter"/>
</dbReference>
<keyword evidence="4" id="KW-0418">Kinase</keyword>
<dbReference type="GO" id="GO:0005524">
    <property type="term" value="F:ATP binding"/>
    <property type="evidence" value="ECO:0007669"/>
    <property type="project" value="UniProtKB-KW"/>
</dbReference>
<dbReference type="SMART" id="SM00133">
    <property type="entry name" value="S_TK_X"/>
    <property type="match status" value="1"/>
</dbReference>
<dbReference type="FunFam" id="1.10.510.10:FF:000008">
    <property type="entry name" value="Non-specific serine/threonine protein kinase"/>
    <property type="match status" value="1"/>
</dbReference>
<organism evidence="8 9">
    <name type="scientific">Rhynocoris fuscipes</name>
    <dbReference type="NCBI Taxonomy" id="488301"/>
    <lineage>
        <taxon>Eukaryota</taxon>
        <taxon>Metazoa</taxon>
        <taxon>Ecdysozoa</taxon>
        <taxon>Arthropoda</taxon>
        <taxon>Hexapoda</taxon>
        <taxon>Insecta</taxon>
        <taxon>Pterygota</taxon>
        <taxon>Neoptera</taxon>
        <taxon>Paraneoptera</taxon>
        <taxon>Hemiptera</taxon>
        <taxon>Heteroptera</taxon>
        <taxon>Panheteroptera</taxon>
        <taxon>Cimicomorpha</taxon>
        <taxon>Reduviidae</taxon>
        <taxon>Harpactorinae</taxon>
        <taxon>Harpactorini</taxon>
        <taxon>Rhynocoris</taxon>
    </lineage>
</organism>
<evidence type="ECO:0000256" key="5">
    <source>
        <dbReference type="ARBA" id="ARBA00022840"/>
    </source>
</evidence>
<dbReference type="PANTHER" id="PTHR24353:SF153">
    <property type="entry name" value="CAMP-DEPENDENT PROTEIN KINASE CATALYTIC SUBUNIT 1"/>
    <property type="match status" value="1"/>
</dbReference>
<dbReference type="SMART" id="SM00220">
    <property type="entry name" value="S_TKc"/>
    <property type="match status" value="1"/>
</dbReference>
<keyword evidence="1" id="KW-0723">Serine/threonine-protein kinase</keyword>
<keyword evidence="9" id="KW-1185">Reference proteome</keyword>
<keyword evidence="3" id="KW-0547">Nucleotide-binding</keyword>
<comment type="caution">
    <text evidence="8">The sequence shown here is derived from an EMBL/GenBank/DDBJ whole genome shotgun (WGS) entry which is preliminary data.</text>
</comment>
<dbReference type="Proteomes" id="UP001461498">
    <property type="component" value="Unassembled WGS sequence"/>
</dbReference>
<sequence>MIAMEKGTRLYYAVKIYDKQRLVYCDMVKLVENERKALKGIRFPFIINSEYFFQDYAYLFFVLPLCLGGELHYHLKYFRTFSEYYTKFITAQVILALEYLHFMDIIYRDLKPENIVLDHNGFIKITDLTACKFLYGAPRTYTMCGTPEYIAPEMLTKSGYNKTVDFWQLGILIYNLVSGVTPFYHRKVIIIYRNILDCQFKYPSNITDILKDLISKFLRLIPETRLGANGFEEIKEHPWFDNIYWSSILNKTVRPPFVPDVKDVHDTSYFSKYEEIPLRVEKRPRYCREFANF</sequence>
<proteinExistence type="predicted"/>
<dbReference type="InterPro" id="IPR000719">
    <property type="entry name" value="Prot_kinase_dom"/>
</dbReference>
<accession>A0AAW1D765</accession>
<dbReference type="GO" id="GO:0005829">
    <property type="term" value="C:cytosol"/>
    <property type="evidence" value="ECO:0007669"/>
    <property type="project" value="TreeGrafter"/>
</dbReference>
<gene>
    <name evidence="8" type="ORF">O3M35_010581</name>
</gene>
<dbReference type="AlphaFoldDB" id="A0AAW1D765"/>
<keyword evidence="5" id="KW-0067">ATP-binding</keyword>
<dbReference type="Gene3D" id="1.10.510.10">
    <property type="entry name" value="Transferase(Phosphotransferase) domain 1"/>
    <property type="match status" value="1"/>
</dbReference>
<dbReference type="InterPro" id="IPR008271">
    <property type="entry name" value="Ser/Thr_kinase_AS"/>
</dbReference>
<dbReference type="InterPro" id="IPR011009">
    <property type="entry name" value="Kinase-like_dom_sf"/>
</dbReference>
<dbReference type="PROSITE" id="PS51285">
    <property type="entry name" value="AGC_KINASE_CTER"/>
    <property type="match status" value="1"/>
</dbReference>
<dbReference type="SUPFAM" id="SSF56112">
    <property type="entry name" value="Protein kinase-like (PK-like)"/>
    <property type="match status" value="1"/>
</dbReference>
<evidence type="ECO:0000313" key="8">
    <source>
        <dbReference type="EMBL" id="KAK9504195.1"/>
    </source>
</evidence>
<dbReference type="GO" id="GO:0004691">
    <property type="term" value="F:cAMP-dependent protein kinase activity"/>
    <property type="evidence" value="ECO:0007669"/>
    <property type="project" value="TreeGrafter"/>
</dbReference>
<reference evidence="8 9" key="1">
    <citation type="submission" date="2022-12" db="EMBL/GenBank/DDBJ databases">
        <title>Chromosome-level genome assembly of true bugs.</title>
        <authorList>
            <person name="Ma L."/>
            <person name="Li H."/>
        </authorList>
    </citation>
    <scope>NUCLEOTIDE SEQUENCE [LARGE SCALE GENOMIC DNA]</scope>
    <source>
        <strain evidence="8">Lab_2022b</strain>
    </source>
</reference>
<dbReference type="PROSITE" id="PS00108">
    <property type="entry name" value="PROTEIN_KINASE_ST"/>
    <property type="match status" value="1"/>
</dbReference>
<evidence type="ECO:0000256" key="4">
    <source>
        <dbReference type="ARBA" id="ARBA00022777"/>
    </source>
</evidence>
<evidence type="ECO:0000259" key="6">
    <source>
        <dbReference type="PROSITE" id="PS50011"/>
    </source>
</evidence>
<evidence type="ECO:0000256" key="2">
    <source>
        <dbReference type="ARBA" id="ARBA00022679"/>
    </source>
</evidence>